<dbReference type="Gene3D" id="3.30.710.10">
    <property type="entry name" value="Potassium Channel Kv1.1, Chain A"/>
    <property type="match status" value="1"/>
</dbReference>
<dbReference type="InterPro" id="IPR050235">
    <property type="entry name" value="CK1_Ser-Thr_kinase"/>
</dbReference>
<protein>
    <submittedName>
        <fullName evidence="6">Protein kinase domain-containing protein</fullName>
    </submittedName>
</protein>
<dbReference type="InterPro" id="IPR011333">
    <property type="entry name" value="SKP1/BTB/POZ_sf"/>
</dbReference>
<dbReference type="Pfam" id="PF00069">
    <property type="entry name" value="Pkinase"/>
    <property type="match status" value="1"/>
</dbReference>
<accession>A0A182E2J8</accession>
<evidence type="ECO:0000259" key="3">
    <source>
        <dbReference type="PROSITE" id="PS50097"/>
    </source>
</evidence>
<dbReference type="SMART" id="SM00220">
    <property type="entry name" value="S_TKc"/>
    <property type="match status" value="1"/>
</dbReference>
<feature type="domain" description="BTB" evidence="3">
    <location>
        <begin position="257"/>
        <end position="338"/>
    </location>
</feature>
<reference evidence="4 5" key="2">
    <citation type="submission" date="2018-08" db="EMBL/GenBank/DDBJ databases">
        <authorList>
            <person name="Laetsch R D."/>
            <person name="Stevens L."/>
            <person name="Kumar S."/>
            <person name="Blaxter L. M."/>
        </authorList>
    </citation>
    <scope>NUCLEOTIDE SEQUENCE [LARGE SCALE GENOMIC DNA]</scope>
</reference>
<dbReference type="AlphaFoldDB" id="A0A182E2J8"/>
<feature type="region of interest" description="Disordered" evidence="1">
    <location>
        <begin position="132"/>
        <end position="155"/>
    </location>
</feature>
<organism evidence="6">
    <name type="scientific">Onchocerca ochengi</name>
    <name type="common">Filarial nematode worm</name>
    <dbReference type="NCBI Taxonomy" id="42157"/>
    <lineage>
        <taxon>Eukaryota</taxon>
        <taxon>Metazoa</taxon>
        <taxon>Ecdysozoa</taxon>
        <taxon>Nematoda</taxon>
        <taxon>Chromadorea</taxon>
        <taxon>Rhabditida</taxon>
        <taxon>Spirurina</taxon>
        <taxon>Spiruromorpha</taxon>
        <taxon>Filarioidea</taxon>
        <taxon>Onchocercidae</taxon>
        <taxon>Onchocerca</taxon>
    </lineage>
</organism>
<dbReference type="PANTHER" id="PTHR11909">
    <property type="entry name" value="CASEIN KINASE-RELATED"/>
    <property type="match status" value="1"/>
</dbReference>
<dbReference type="GO" id="GO:0005524">
    <property type="term" value="F:ATP binding"/>
    <property type="evidence" value="ECO:0007669"/>
    <property type="project" value="InterPro"/>
</dbReference>
<feature type="compositionally biased region" description="Polar residues" evidence="1">
    <location>
        <begin position="141"/>
        <end position="155"/>
    </location>
</feature>
<dbReference type="Gene3D" id="1.10.510.10">
    <property type="entry name" value="Transferase(Phosphotransferase) domain 1"/>
    <property type="match status" value="1"/>
</dbReference>
<dbReference type="GO" id="GO:0004672">
    <property type="term" value="F:protein kinase activity"/>
    <property type="evidence" value="ECO:0007669"/>
    <property type="project" value="InterPro"/>
</dbReference>
<gene>
    <name evidence="4" type="ORF">NOO_LOCUS2199</name>
</gene>
<dbReference type="EMBL" id="UYRW01000326">
    <property type="protein sequence ID" value="VDK65780.1"/>
    <property type="molecule type" value="Genomic_DNA"/>
</dbReference>
<name>A0A182E2J8_ONCOC</name>
<dbReference type="OrthoDB" id="5862088at2759"/>
<evidence type="ECO:0000313" key="5">
    <source>
        <dbReference type="Proteomes" id="UP000271087"/>
    </source>
</evidence>
<keyword evidence="5" id="KW-1185">Reference proteome</keyword>
<reference evidence="6" key="1">
    <citation type="submission" date="2016-06" db="UniProtKB">
        <authorList>
            <consortium name="WormBaseParasite"/>
        </authorList>
    </citation>
    <scope>IDENTIFICATION</scope>
</reference>
<dbReference type="InterPro" id="IPR000719">
    <property type="entry name" value="Prot_kinase_dom"/>
</dbReference>
<sequence length="791" mass="91805">MYLPQLPKSVILLTKQSFNKIEGFVVFDGQKLNITYSWLHQILFAIPSNGEIFLFYRLTTLLLPHTARKRNHGCMFITMKAVTEIGSSLQSVVPMIVYYRHVWWNYGYKLTLEENKCFSLLLKSLGPTANPEKKVPRGAIGNNSPNNQKSPRASNVRVTLNVKKSEILETVTERELVESSLGIGYICVNLINQSSLQELTKNHEFIILHISMNINKDYFNIEELIEFSVAPSIEISMNPGNYNLLEAVLTQQPSRDSDFVLTRGSGANNDATSYHVHQNVLKQRSFMLEGILRQKHSLPTDQLLVVDTEDRIIFPYLTDDDMKFLLTYLYTGKIILPKFDGFARVGRILSLLIDREQLVNIFMHWQKLIVKNLLQVEKNNNNDRIIEESFKALISVFSAPYGALPYAKRMALSLLADQITKSNEALVEKYNEQSQYGPYQIVGARWIVRRILGTGAYGAVYEVQSITNPLISGALKAESNFATDSILKLEVEVLKQLQNRKYTVRLLYSGKRETYSYLVMTLCGPDLITVKQMKNLATFSESTILRIAILSLYAIKQLHEIGFVHRDIKPSNIAISPSPADRHIMYLLDYGMVRKYAIYSKKQWFIRQPRKQVLLRGTLRYCSVNTHKRREQGRVDDLWSLIYMLIDLRSNHLPWNKAIREDRILYLKESVSDKQLLSIGKMEFYEQILTHLRKLRYPDRPDYRYMYKLMISPMIKKQYFFNEPYDWEILSEALNLIIPEDIPLAQEHAFEEGENDVPDIMKTAYHVPRRRHYRNRRALQEESNIPNEDLP</sequence>
<evidence type="ECO:0000313" key="6">
    <source>
        <dbReference type="WBParaSite" id="nOo.2.0.1.t02199-RA"/>
    </source>
</evidence>
<dbReference type="PROSITE" id="PS50097">
    <property type="entry name" value="BTB"/>
    <property type="match status" value="1"/>
</dbReference>
<proteinExistence type="predicted"/>
<dbReference type="WBParaSite" id="nOo.2.0.1.t02199-RA">
    <property type="protein sequence ID" value="nOo.2.0.1.t02199-RA"/>
    <property type="gene ID" value="nOo.2.0.1.g02199"/>
</dbReference>
<evidence type="ECO:0000313" key="4">
    <source>
        <dbReference type="EMBL" id="VDK65780.1"/>
    </source>
</evidence>
<dbReference type="SUPFAM" id="SSF56112">
    <property type="entry name" value="Protein kinase-like (PK-like)"/>
    <property type="match status" value="1"/>
</dbReference>
<dbReference type="PROSITE" id="PS50011">
    <property type="entry name" value="PROTEIN_KINASE_DOM"/>
    <property type="match status" value="1"/>
</dbReference>
<dbReference type="Proteomes" id="UP000271087">
    <property type="component" value="Unassembled WGS sequence"/>
</dbReference>
<dbReference type="InterPro" id="IPR011009">
    <property type="entry name" value="Kinase-like_dom_sf"/>
</dbReference>
<evidence type="ECO:0000256" key="1">
    <source>
        <dbReference type="SAM" id="MobiDB-lite"/>
    </source>
</evidence>
<dbReference type="InterPro" id="IPR000210">
    <property type="entry name" value="BTB/POZ_dom"/>
</dbReference>
<evidence type="ECO:0000259" key="2">
    <source>
        <dbReference type="PROSITE" id="PS50011"/>
    </source>
</evidence>
<dbReference type="STRING" id="42157.A0A182E2J8"/>
<feature type="domain" description="Protein kinase" evidence="2">
    <location>
        <begin position="446"/>
        <end position="715"/>
    </location>
</feature>